<dbReference type="AlphaFoldDB" id="A0A8A2VB58"/>
<keyword evidence="4" id="KW-1185">Reference proteome</keyword>
<dbReference type="InterPro" id="IPR014729">
    <property type="entry name" value="Rossmann-like_a/b/a_fold"/>
</dbReference>
<proteinExistence type="inferred from homology"/>
<dbReference type="KEGG" id="hakz:J0X25_09700"/>
<dbReference type="PANTHER" id="PTHR46268:SF6">
    <property type="entry name" value="UNIVERSAL STRESS PROTEIN UP12"/>
    <property type="match status" value="1"/>
</dbReference>
<accession>A0A8A2VB58</accession>
<comment type="similarity">
    <text evidence="1">Belongs to the universal stress protein A family.</text>
</comment>
<evidence type="ECO:0000313" key="4">
    <source>
        <dbReference type="Proteomes" id="UP000663203"/>
    </source>
</evidence>
<evidence type="ECO:0000313" key="3">
    <source>
        <dbReference type="EMBL" id="QSW97694.1"/>
    </source>
</evidence>
<dbReference type="PANTHER" id="PTHR46268">
    <property type="entry name" value="STRESS RESPONSE PROTEIN NHAX"/>
    <property type="match status" value="1"/>
</dbReference>
<dbReference type="Pfam" id="PF00582">
    <property type="entry name" value="Usp"/>
    <property type="match status" value="1"/>
</dbReference>
<dbReference type="GeneID" id="63187579"/>
<dbReference type="RefSeq" id="WP_207287256.1">
    <property type="nucleotide sequence ID" value="NZ_CP071462.1"/>
</dbReference>
<name>A0A8A2VB58_9EURY</name>
<dbReference type="Proteomes" id="UP000663203">
    <property type="component" value="Chromosome"/>
</dbReference>
<reference evidence="3 4" key="1">
    <citation type="submission" date="2021-03" db="EMBL/GenBank/DDBJ databases">
        <title>Haloterrigena longa sp. nov. and Haloterrigena limicola sp. nov., extremely halophilic archaea isolated from a salt lake.</title>
        <authorList>
            <person name="Henglin C."/>
        </authorList>
    </citation>
    <scope>NUCLEOTIDE SEQUENCE [LARGE SCALE GENOMIC DNA]</scope>
    <source>
        <strain evidence="3 4">KZCA68</strain>
    </source>
</reference>
<dbReference type="SUPFAM" id="SSF52402">
    <property type="entry name" value="Adenine nucleotide alpha hydrolases-like"/>
    <property type="match status" value="1"/>
</dbReference>
<organism evidence="3 4">
    <name type="scientific">Haloterrigena alkaliphila</name>
    <dbReference type="NCBI Taxonomy" id="2816475"/>
    <lineage>
        <taxon>Archaea</taxon>
        <taxon>Methanobacteriati</taxon>
        <taxon>Methanobacteriota</taxon>
        <taxon>Stenosarchaea group</taxon>
        <taxon>Halobacteria</taxon>
        <taxon>Halobacteriales</taxon>
        <taxon>Natrialbaceae</taxon>
        <taxon>Haloterrigena</taxon>
    </lineage>
</organism>
<dbReference type="Gene3D" id="3.40.50.620">
    <property type="entry name" value="HUPs"/>
    <property type="match status" value="1"/>
</dbReference>
<sequence length="129" mass="13978">MKTILLCIDTEVERAREQAASLTALPLETDQVRVVIYHVFRGDDGADAEKLKSVSEATERLEAAGFTVEIDQSSGDAVRNILEMADEIDADVISLAGRKRSPTGKALFGSVTQDVSLKSKRPVLLSTTE</sequence>
<feature type="domain" description="UspA" evidence="2">
    <location>
        <begin position="38"/>
        <end position="125"/>
    </location>
</feature>
<gene>
    <name evidence="3" type="ORF">J0X25_09700</name>
</gene>
<evidence type="ECO:0000256" key="1">
    <source>
        <dbReference type="ARBA" id="ARBA00008791"/>
    </source>
</evidence>
<dbReference type="InterPro" id="IPR006016">
    <property type="entry name" value="UspA"/>
</dbReference>
<dbReference type="CDD" id="cd00293">
    <property type="entry name" value="USP-like"/>
    <property type="match status" value="1"/>
</dbReference>
<protein>
    <submittedName>
        <fullName evidence="3">Universal stress protein</fullName>
    </submittedName>
</protein>
<dbReference type="EMBL" id="CP071462">
    <property type="protein sequence ID" value="QSW97694.1"/>
    <property type="molecule type" value="Genomic_DNA"/>
</dbReference>
<evidence type="ECO:0000259" key="2">
    <source>
        <dbReference type="Pfam" id="PF00582"/>
    </source>
</evidence>